<proteinExistence type="predicted"/>
<evidence type="ECO:0000313" key="2">
    <source>
        <dbReference type="Proteomes" id="UP000250672"/>
    </source>
</evidence>
<dbReference type="EMBL" id="MH271318">
    <property type="protein sequence ID" value="AWY06544.1"/>
    <property type="molecule type" value="Genomic_DNA"/>
</dbReference>
<reference evidence="2" key="1">
    <citation type="submission" date="2018-04" db="EMBL/GenBank/DDBJ databases">
        <authorList>
            <person name="Go L.Y."/>
            <person name="Mitchell J.A."/>
        </authorList>
    </citation>
    <scope>NUCLEOTIDE SEQUENCE [LARGE SCALE GENOMIC DNA]</scope>
</reference>
<dbReference type="Proteomes" id="UP000250672">
    <property type="component" value="Genome"/>
</dbReference>
<dbReference type="GeneID" id="54993658"/>
<keyword evidence="2" id="KW-1185">Reference proteome</keyword>
<sequence length="90" mass="10283">MIHYQLFGGINDGLELSSPVVFSTLAFPSTIVLRGNSDYRDWSPSPGDSADVYLWDRMERETESGEPLMFMHLYQTVTLTPDHITDKDDR</sequence>
<evidence type="ECO:0000313" key="1">
    <source>
        <dbReference type="EMBL" id="AWY06544.1"/>
    </source>
</evidence>
<name>A0A2Z4Q959_9CAUD</name>
<dbReference type="KEGG" id="vg:54993658"/>
<organism evidence="1 2">
    <name type="scientific">Gordonia phage Trine</name>
    <dbReference type="NCBI Taxonomy" id="2201431"/>
    <lineage>
        <taxon>Viruses</taxon>
        <taxon>Duplodnaviria</taxon>
        <taxon>Heunggongvirae</taxon>
        <taxon>Uroviricota</taxon>
        <taxon>Caudoviricetes</taxon>
        <taxon>Trinevirus</taxon>
        <taxon>Trinevirus trine</taxon>
    </lineage>
</organism>
<gene>
    <name evidence="1" type="primary">43</name>
    <name evidence="1" type="ORF">PBI_TRINE_43</name>
</gene>
<accession>A0A2Z4Q959</accession>
<protein>
    <submittedName>
        <fullName evidence="1">Uncharacterized protein</fullName>
    </submittedName>
</protein>
<dbReference type="RefSeq" id="YP_009803100.1">
    <property type="nucleotide sequence ID" value="NC_047991.1"/>
</dbReference>